<feature type="region of interest" description="Disordered" evidence="1">
    <location>
        <begin position="211"/>
        <end position="238"/>
    </location>
</feature>
<proteinExistence type="predicted"/>
<organism evidence="2 3">
    <name type="scientific">Rubus argutus</name>
    <name type="common">Southern blackberry</name>
    <dbReference type="NCBI Taxonomy" id="59490"/>
    <lineage>
        <taxon>Eukaryota</taxon>
        <taxon>Viridiplantae</taxon>
        <taxon>Streptophyta</taxon>
        <taxon>Embryophyta</taxon>
        <taxon>Tracheophyta</taxon>
        <taxon>Spermatophyta</taxon>
        <taxon>Magnoliopsida</taxon>
        <taxon>eudicotyledons</taxon>
        <taxon>Gunneridae</taxon>
        <taxon>Pentapetalae</taxon>
        <taxon>rosids</taxon>
        <taxon>fabids</taxon>
        <taxon>Rosales</taxon>
        <taxon>Rosaceae</taxon>
        <taxon>Rosoideae</taxon>
        <taxon>Rosoideae incertae sedis</taxon>
        <taxon>Rubus</taxon>
    </lineage>
</organism>
<feature type="region of interest" description="Disordered" evidence="1">
    <location>
        <begin position="262"/>
        <end position="322"/>
    </location>
</feature>
<dbReference type="AlphaFoldDB" id="A0AAW1XHK2"/>
<reference evidence="2 3" key="1">
    <citation type="journal article" date="2023" name="G3 (Bethesda)">
        <title>A chromosome-length genome assembly and annotation of blackberry (Rubus argutus, cv. 'Hillquist').</title>
        <authorList>
            <person name="Bruna T."/>
            <person name="Aryal R."/>
            <person name="Dudchenko O."/>
            <person name="Sargent D.J."/>
            <person name="Mead D."/>
            <person name="Buti M."/>
            <person name="Cavallini A."/>
            <person name="Hytonen T."/>
            <person name="Andres J."/>
            <person name="Pham M."/>
            <person name="Weisz D."/>
            <person name="Mascagni F."/>
            <person name="Usai G."/>
            <person name="Natali L."/>
            <person name="Bassil N."/>
            <person name="Fernandez G.E."/>
            <person name="Lomsadze A."/>
            <person name="Armour M."/>
            <person name="Olukolu B."/>
            <person name="Poorten T."/>
            <person name="Britton C."/>
            <person name="Davik J."/>
            <person name="Ashrafi H."/>
            <person name="Aiden E.L."/>
            <person name="Borodovsky M."/>
            <person name="Worthington M."/>
        </authorList>
    </citation>
    <scope>NUCLEOTIDE SEQUENCE [LARGE SCALE GENOMIC DNA]</scope>
    <source>
        <strain evidence="2">PI 553951</strain>
    </source>
</reference>
<dbReference type="Proteomes" id="UP001457282">
    <property type="component" value="Unassembled WGS sequence"/>
</dbReference>
<evidence type="ECO:0000313" key="2">
    <source>
        <dbReference type="EMBL" id="KAK9936049.1"/>
    </source>
</evidence>
<keyword evidence="3" id="KW-1185">Reference proteome</keyword>
<comment type="caution">
    <text evidence="2">The sequence shown here is derived from an EMBL/GenBank/DDBJ whole genome shotgun (WGS) entry which is preliminary data.</text>
</comment>
<gene>
    <name evidence="2" type="ORF">M0R45_012912</name>
</gene>
<feature type="compositionally biased region" description="Basic and acidic residues" evidence="1">
    <location>
        <begin position="69"/>
        <end position="81"/>
    </location>
</feature>
<feature type="compositionally biased region" description="Basic and acidic residues" evidence="1">
    <location>
        <begin position="23"/>
        <end position="49"/>
    </location>
</feature>
<protein>
    <submittedName>
        <fullName evidence="2">Uncharacterized protein</fullName>
    </submittedName>
</protein>
<dbReference type="EMBL" id="JBEDUW010000003">
    <property type="protein sequence ID" value="KAK9936049.1"/>
    <property type="molecule type" value="Genomic_DNA"/>
</dbReference>
<sequence length="398" mass="45536">MTSFVKGGIEIKTGHHSHSGRRPLLEDTTVRSDDDDHKQIETQKGEVGKTTHQKSVKQKAPACPKCRRRGDSARARKEKPPLPKGYGYLTLSSGVDKNGHYFEVRDDRSAYMSCLRCGLEGDHWDPYCPNPINDPPESKEFTAAPCLSWKYILRDFNPKHQIDKEIETQGGIKIERHRIDDNTGRGSFKCPNLEDTIRSDDLLAVDDKEIETHKRRNRNQTDHHSHSSKHPRIEDSPVCYDDVNEIETQKLTPCHSRKRPLLEDTTVRSDDDDHEQIETQKGEVGKTTHQKSVKQKAPACPKCRRRGDRARARNEKPPLPKGYGYLTLSSGVDKNGHYFEVRDDRSAYMSCLRCGLEGDHWDPYCPNPINDPPESKEFTAAPCLSWKYILRDFNPKSH</sequence>
<name>A0AAW1XHK2_RUBAR</name>
<feature type="compositionally biased region" description="Basic and acidic residues" evidence="1">
    <location>
        <begin position="262"/>
        <end position="286"/>
    </location>
</feature>
<feature type="compositionally biased region" description="Basic and acidic residues" evidence="1">
    <location>
        <begin position="219"/>
        <end position="235"/>
    </location>
</feature>
<evidence type="ECO:0000313" key="3">
    <source>
        <dbReference type="Proteomes" id="UP001457282"/>
    </source>
</evidence>
<accession>A0AAW1XHK2</accession>
<evidence type="ECO:0000256" key="1">
    <source>
        <dbReference type="SAM" id="MobiDB-lite"/>
    </source>
</evidence>
<feature type="compositionally biased region" description="Basic and acidic residues" evidence="1">
    <location>
        <begin position="309"/>
        <end position="318"/>
    </location>
</feature>
<feature type="region of interest" description="Disordered" evidence="1">
    <location>
        <begin position="1"/>
        <end position="85"/>
    </location>
</feature>